<dbReference type="AlphaFoldDB" id="A0A6A6T7T0"/>
<keyword evidence="1" id="KW-0812">Transmembrane</keyword>
<reference evidence="3" key="1">
    <citation type="journal article" date="2020" name="Stud. Mycol.">
        <title>101 Dothideomycetes genomes: a test case for predicting lifestyles and emergence of pathogens.</title>
        <authorList>
            <person name="Haridas S."/>
            <person name="Albert R."/>
            <person name="Binder M."/>
            <person name="Bloem J."/>
            <person name="Labutti K."/>
            <person name="Salamov A."/>
            <person name="Andreopoulos B."/>
            <person name="Baker S."/>
            <person name="Barry K."/>
            <person name="Bills G."/>
            <person name="Bluhm B."/>
            <person name="Cannon C."/>
            <person name="Castanera R."/>
            <person name="Culley D."/>
            <person name="Daum C."/>
            <person name="Ezra D."/>
            <person name="Gonzalez J."/>
            <person name="Henrissat B."/>
            <person name="Kuo A."/>
            <person name="Liang C."/>
            <person name="Lipzen A."/>
            <person name="Lutzoni F."/>
            <person name="Magnuson J."/>
            <person name="Mondo S."/>
            <person name="Nolan M."/>
            <person name="Ohm R."/>
            <person name="Pangilinan J."/>
            <person name="Park H.-J."/>
            <person name="Ramirez L."/>
            <person name="Alfaro M."/>
            <person name="Sun H."/>
            <person name="Tritt A."/>
            <person name="Yoshinaga Y."/>
            <person name="Zwiers L.-H."/>
            <person name="Turgeon B."/>
            <person name="Goodwin S."/>
            <person name="Spatafora J."/>
            <person name="Crous P."/>
            <person name="Grigoriev I."/>
        </authorList>
    </citation>
    <scope>NUCLEOTIDE SEQUENCE</scope>
    <source>
        <strain evidence="3">CBS 122681</strain>
    </source>
</reference>
<evidence type="ECO:0000313" key="3">
    <source>
        <dbReference type="EMBL" id="KAF2656045.1"/>
    </source>
</evidence>
<keyword evidence="4" id="KW-1185">Reference proteome</keyword>
<evidence type="ECO:0000313" key="4">
    <source>
        <dbReference type="Proteomes" id="UP000799324"/>
    </source>
</evidence>
<keyword evidence="1" id="KW-0472">Membrane</keyword>
<dbReference type="Proteomes" id="UP000799324">
    <property type="component" value="Unassembled WGS sequence"/>
</dbReference>
<keyword evidence="2" id="KW-0732">Signal</keyword>
<feature type="chain" id="PRO_5025555424" evidence="2">
    <location>
        <begin position="19"/>
        <end position="218"/>
    </location>
</feature>
<evidence type="ECO:0000256" key="1">
    <source>
        <dbReference type="SAM" id="Phobius"/>
    </source>
</evidence>
<organism evidence="3 4">
    <name type="scientific">Lophiostoma macrostomum CBS 122681</name>
    <dbReference type="NCBI Taxonomy" id="1314788"/>
    <lineage>
        <taxon>Eukaryota</taxon>
        <taxon>Fungi</taxon>
        <taxon>Dikarya</taxon>
        <taxon>Ascomycota</taxon>
        <taxon>Pezizomycotina</taxon>
        <taxon>Dothideomycetes</taxon>
        <taxon>Pleosporomycetidae</taxon>
        <taxon>Pleosporales</taxon>
        <taxon>Lophiostomataceae</taxon>
        <taxon>Lophiostoma</taxon>
    </lineage>
</organism>
<protein>
    <submittedName>
        <fullName evidence="3">Uncharacterized protein</fullName>
    </submittedName>
</protein>
<accession>A0A6A6T7T0</accession>
<feature type="transmembrane region" description="Helical" evidence="1">
    <location>
        <begin position="108"/>
        <end position="128"/>
    </location>
</feature>
<proteinExistence type="predicted"/>
<name>A0A6A6T7T0_9PLEO</name>
<feature type="signal peptide" evidence="2">
    <location>
        <begin position="1"/>
        <end position="18"/>
    </location>
</feature>
<gene>
    <name evidence="3" type="ORF">K491DRAFT_778315</name>
</gene>
<dbReference type="EMBL" id="MU004341">
    <property type="protein sequence ID" value="KAF2656045.1"/>
    <property type="molecule type" value="Genomic_DNA"/>
</dbReference>
<keyword evidence="1" id="KW-1133">Transmembrane helix</keyword>
<evidence type="ECO:0000256" key="2">
    <source>
        <dbReference type="SAM" id="SignalP"/>
    </source>
</evidence>
<sequence>MICINLLMLAALLPSSAAYTIPHKAMDAVSASTSTPMHLQQAKALFPKSFGGLGVRLTPAFTPIQTNVSTAMGNSTYKDPYVEPPSNIDFEHSSTSPWSWVGPWSAPASWIICVYCCASLMLWTLFYFMGWMDQQFTPTVHAPGLRRHLRSSSRASGNSYDNYTLADHFEQAHYVHTHDMNVASWQRGGSPWMEPDEEERQRQRQTVLNAELRRLGMI</sequence>